<keyword evidence="3" id="KW-1185">Reference proteome</keyword>
<sequence>MALTVAAVVGVAIIVGARLLTGGGDDDPSAAPTSAPVTAREGCELLTVAASSEKGPLLTTFADEYNRLGRGDDSTCVTVRVETAASGDMEAALVKGWDDSKVADGIERPDVWTPASSVWLNLLRYDQATADATPTVPDDPTQITSTPLVLAMPQPMAEALGWPDKPIGWTDVLALVNDPNGWAAAGHPEWGRFTLGKTNPYISTSGLSATVGQLVAATGKSSDLTSADVADPAVQAQLGALEQAVVHYGDTTLTFLANLQDADRRGRGLSYISAVAVEEKSVADYNAGNPSGDPATLGKAQPPEVPLVAVYPREGTLYSDNPFAVLDADWVTDQQRAGAADFADWLREPAQQADFGKAGFRSLDNQPPAALLDAHTTTAPSADQRALAVPSGQVLSEVRAVWDDQRKRARVMLLIDVSGSMDEAANGAAGESKMELAKRAARQSLARLTDTDEVGLTIFTTGLPGNGTTQELIPVGPLGTNRQQLDTAIAGLQPMNGTPLYEATRTGFDEMGQLADAQHITGVVLLTDGRNEYDGGISERDLVDHLEGRANESHVRVFTVAYGQSADVDTLSGIAAATRAKAYDATDATNIGRVFTAILSNF</sequence>
<gene>
    <name evidence="2" type="ORF">GGQ55_004621</name>
</gene>
<dbReference type="Pfam" id="PF13519">
    <property type="entry name" value="VWA_2"/>
    <property type="match status" value="1"/>
</dbReference>
<dbReference type="SMART" id="SM00327">
    <property type="entry name" value="VWA"/>
    <property type="match status" value="1"/>
</dbReference>
<reference evidence="2 3" key="1">
    <citation type="submission" date="2020-07" db="EMBL/GenBank/DDBJ databases">
        <title>Sequencing the genomes of 1000 actinobacteria strains.</title>
        <authorList>
            <person name="Klenk H.-P."/>
        </authorList>
    </citation>
    <scope>NUCLEOTIDE SEQUENCE [LARGE SCALE GENOMIC DNA]</scope>
    <source>
        <strain evidence="2 3">DSM 104001</strain>
    </source>
</reference>
<protein>
    <submittedName>
        <fullName evidence="2">Ca-activated chloride channel family protein</fullName>
    </submittedName>
</protein>
<dbReference type="EMBL" id="JACBZT010000001">
    <property type="protein sequence ID" value="NYJ08343.1"/>
    <property type="molecule type" value="Genomic_DNA"/>
</dbReference>
<dbReference type="SUPFAM" id="SSF53850">
    <property type="entry name" value="Periplasmic binding protein-like II"/>
    <property type="match status" value="1"/>
</dbReference>
<dbReference type="Pfam" id="PF13531">
    <property type="entry name" value="SBP_bac_11"/>
    <property type="match status" value="1"/>
</dbReference>
<evidence type="ECO:0000313" key="2">
    <source>
        <dbReference type="EMBL" id="NYJ08343.1"/>
    </source>
</evidence>
<proteinExistence type="predicted"/>
<dbReference type="Gene3D" id="3.40.50.410">
    <property type="entry name" value="von Willebrand factor, type A domain"/>
    <property type="match status" value="1"/>
</dbReference>
<accession>A0A853CQZ8</accession>
<organism evidence="2 3">
    <name type="scientific">Petropleomorpha daqingensis</name>
    <dbReference type="NCBI Taxonomy" id="2026353"/>
    <lineage>
        <taxon>Bacteria</taxon>
        <taxon>Bacillati</taxon>
        <taxon>Actinomycetota</taxon>
        <taxon>Actinomycetes</taxon>
        <taxon>Geodermatophilales</taxon>
        <taxon>Geodermatophilaceae</taxon>
        <taxon>Petropleomorpha</taxon>
    </lineage>
</organism>
<evidence type="ECO:0000313" key="3">
    <source>
        <dbReference type="Proteomes" id="UP000541969"/>
    </source>
</evidence>
<comment type="caution">
    <text evidence="2">The sequence shown here is derived from an EMBL/GenBank/DDBJ whole genome shotgun (WGS) entry which is preliminary data.</text>
</comment>
<dbReference type="SUPFAM" id="SSF53300">
    <property type="entry name" value="vWA-like"/>
    <property type="match status" value="1"/>
</dbReference>
<dbReference type="InterPro" id="IPR002035">
    <property type="entry name" value="VWF_A"/>
</dbReference>
<dbReference type="RefSeq" id="WP_218859405.1">
    <property type="nucleotide sequence ID" value="NZ_JACBZT010000001.1"/>
</dbReference>
<dbReference type="InterPro" id="IPR036465">
    <property type="entry name" value="vWFA_dom_sf"/>
</dbReference>
<dbReference type="PROSITE" id="PS50234">
    <property type="entry name" value="VWFA"/>
    <property type="match status" value="1"/>
</dbReference>
<name>A0A853CQZ8_9ACTN</name>
<dbReference type="AlphaFoldDB" id="A0A853CQZ8"/>
<evidence type="ECO:0000259" key="1">
    <source>
        <dbReference type="PROSITE" id="PS50234"/>
    </source>
</evidence>
<feature type="domain" description="VWFA" evidence="1">
    <location>
        <begin position="410"/>
        <end position="598"/>
    </location>
</feature>
<dbReference type="Proteomes" id="UP000541969">
    <property type="component" value="Unassembled WGS sequence"/>
</dbReference>